<evidence type="ECO:0000313" key="2">
    <source>
        <dbReference type="Proteomes" id="UP001054252"/>
    </source>
</evidence>
<dbReference type="InterPro" id="IPR046960">
    <property type="entry name" value="PPR_At4g14850-like_plant"/>
</dbReference>
<dbReference type="AlphaFoldDB" id="A0AAV5HBZ1"/>
<gene>
    <name evidence="1" type="ORF">SLEP1_g855</name>
</gene>
<dbReference type="PANTHER" id="PTHR47926">
    <property type="entry name" value="PENTATRICOPEPTIDE REPEAT-CONTAINING PROTEIN"/>
    <property type="match status" value="1"/>
</dbReference>
<dbReference type="Gene3D" id="1.25.40.10">
    <property type="entry name" value="Tetratricopeptide repeat domain"/>
    <property type="match status" value="1"/>
</dbReference>
<dbReference type="GO" id="GO:0003723">
    <property type="term" value="F:RNA binding"/>
    <property type="evidence" value="ECO:0007669"/>
    <property type="project" value="InterPro"/>
</dbReference>
<evidence type="ECO:0000313" key="1">
    <source>
        <dbReference type="EMBL" id="GKU86318.1"/>
    </source>
</evidence>
<accession>A0AAV5HBZ1</accession>
<proteinExistence type="predicted"/>
<organism evidence="1 2">
    <name type="scientific">Rubroshorea leprosula</name>
    <dbReference type="NCBI Taxonomy" id="152421"/>
    <lineage>
        <taxon>Eukaryota</taxon>
        <taxon>Viridiplantae</taxon>
        <taxon>Streptophyta</taxon>
        <taxon>Embryophyta</taxon>
        <taxon>Tracheophyta</taxon>
        <taxon>Spermatophyta</taxon>
        <taxon>Magnoliopsida</taxon>
        <taxon>eudicotyledons</taxon>
        <taxon>Gunneridae</taxon>
        <taxon>Pentapetalae</taxon>
        <taxon>rosids</taxon>
        <taxon>malvids</taxon>
        <taxon>Malvales</taxon>
        <taxon>Dipterocarpaceae</taxon>
        <taxon>Rubroshorea</taxon>
    </lineage>
</organism>
<dbReference type="EMBL" id="BPVZ01000001">
    <property type="protein sequence ID" value="GKU86318.1"/>
    <property type="molecule type" value="Genomic_DNA"/>
</dbReference>
<dbReference type="InterPro" id="IPR011990">
    <property type="entry name" value="TPR-like_helical_dom_sf"/>
</dbReference>
<protein>
    <submittedName>
        <fullName evidence="1">Uncharacterized protein</fullName>
    </submittedName>
</protein>
<comment type="caution">
    <text evidence="1">The sequence shown here is derived from an EMBL/GenBank/DDBJ whole genome shotgun (WGS) entry which is preliminary data.</text>
</comment>
<name>A0AAV5HBZ1_9ROSI</name>
<dbReference type="Proteomes" id="UP001054252">
    <property type="component" value="Unassembled WGS sequence"/>
</dbReference>
<keyword evidence="2" id="KW-1185">Reference proteome</keyword>
<sequence>MRAETVNPDKITMSTIISACAQTGALDIGREIHLYVIQTGFDLDVYIGSALVDMYAKGKGLFWCSLN</sequence>
<dbReference type="GO" id="GO:0009451">
    <property type="term" value="P:RNA modification"/>
    <property type="evidence" value="ECO:0007669"/>
    <property type="project" value="InterPro"/>
</dbReference>
<reference evidence="1 2" key="1">
    <citation type="journal article" date="2021" name="Commun. Biol.">
        <title>The genome of Shorea leprosula (Dipterocarpaceae) highlights the ecological relevance of drought in aseasonal tropical rainforests.</title>
        <authorList>
            <person name="Ng K.K.S."/>
            <person name="Kobayashi M.J."/>
            <person name="Fawcett J.A."/>
            <person name="Hatakeyama M."/>
            <person name="Paape T."/>
            <person name="Ng C.H."/>
            <person name="Ang C.C."/>
            <person name="Tnah L.H."/>
            <person name="Lee C.T."/>
            <person name="Nishiyama T."/>
            <person name="Sese J."/>
            <person name="O'Brien M.J."/>
            <person name="Copetti D."/>
            <person name="Mohd Noor M.I."/>
            <person name="Ong R.C."/>
            <person name="Putra M."/>
            <person name="Sireger I.Z."/>
            <person name="Indrioko S."/>
            <person name="Kosugi Y."/>
            <person name="Izuno A."/>
            <person name="Isagi Y."/>
            <person name="Lee S.L."/>
            <person name="Shimizu K.K."/>
        </authorList>
    </citation>
    <scope>NUCLEOTIDE SEQUENCE [LARGE SCALE GENOMIC DNA]</scope>
    <source>
        <strain evidence="1">214</strain>
    </source>
</reference>